<dbReference type="Proteomes" id="UP001158576">
    <property type="component" value="Chromosome PAR"/>
</dbReference>
<keyword evidence="2" id="KW-1185">Reference proteome</keyword>
<dbReference type="EMBL" id="OU015568">
    <property type="protein sequence ID" value="CAG5080727.1"/>
    <property type="molecule type" value="Genomic_DNA"/>
</dbReference>
<evidence type="ECO:0000313" key="2">
    <source>
        <dbReference type="Proteomes" id="UP001158576"/>
    </source>
</evidence>
<proteinExistence type="predicted"/>
<accession>A0ABN7RLV8</accession>
<evidence type="ECO:0000313" key="1">
    <source>
        <dbReference type="EMBL" id="CAG5080727.1"/>
    </source>
</evidence>
<reference evidence="1 2" key="1">
    <citation type="submission" date="2021-04" db="EMBL/GenBank/DDBJ databases">
        <authorList>
            <person name="Bliznina A."/>
        </authorList>
    </citation>
    <scope>NUCLEOTIDE SEQUENCE [LARGE SCALE GENOMIC DNA]</scope>
</reference>
<organism evidence="1 2">
    <name type="scientific">Oikopleura dioica</name>
    <name type="common">Tunicate</name>
    <dbReference type="NCBI Taxonomy" id="34765"/>
    <lineage>
        <taxon>Eukaryota</taxon>
        <taxon>Metazoa</taxon>
        <taxon>Chordata</taxon>
        <taxon>Tunicata</taxon>
        <taxon>Appendicularia</taxon>
        <taxon>Copelata</taxon>
        <taxon>Oikopleuridae</taxon>
        <taxon>Oikopleura</taxon>
    </lineage>
</organism>
<gene>
    <name evidence="1" type="ORF">OKIOD_LOCUS1251</name>
</gene>
<name>A0ABN7RLV8_OIKDI</name>
<protein>
    <submittedName>
        <fullName evidence="1">Oidioi.mRNA.OKI2018_I69.PAR.g9693.t1.cds</fullName>
    </submittedName>
</protein>
<sequence>MKIICVFGAGLSFASSIKNLLADHNATCDFAFDTSIHQQPSNFENARFYSFALVQNSNIVVNFMNEEMRSTVCAGAFDQMNEELSSRSGEVTRAEIPDWFESKDLGNGQHQIRYCCEPSALKDPIDELDRLTSSWAESLWADDEFIVDNVNYIKKRLLRDYNKKIKKGFALTEALEFPIMEASNNCEKALVFTNVLKNWSSVHNFNYHRKLDKKHQKLVVEIDNLFDELEFAYCM</sequence>